<name>A0A1F5PJT0_9BACT</name>
<organism evidence="1 2">
    <name type="scientific">Candidatus Doudnabacteria bacterium RIFCSPHIGHO2_12_FULL_48_16</name>
    <dbReference type="NCBI Taxonomy" id="1817838"/>
    <lineage>
        <taxon>Bacteria</taxon>
        <taxon>Candidatus Doudnaibacteriota</taxon>
    </lineage>
</organism>
<evidence type="ECO:0000313" key="1">
    <source>
        <dbReference type="EMBL" id="OGE90198.1"/>
    </source>
</evidence>
<dbReference type="Gene3D" id="1.10.10.410">
    <property type="match status" value="1"/>
</dbReference>
<dbReference type="InterPro" id="IPR019004">
    <property type="entry name" value="YqeY/Aim41"/>
</dbReference>
<proteinExistence type="predicted"/>
<accession>A0A1F5PJT0</accession>
<sequence>MSLIQTIDQDLTTALKAKDEIAVSALRNLKAAFKNAEIAAQTQSGRASPTEGGRELLSDGEALKVVAKKVKQHKDSIESFAAGGRADLVANEQAQMKTLEKYLPQALPESEVAKIVDETIATGNATKADFGRVMKEVVAKVGARADGSVISKLVKERLK</sequence>
<dbReference type="Pfam" id="PF09424">
    <property type="entry name" value="YqeY"/>
    <property type="match status" value="1"/>
</dbReference>
<evidence type="ECO:0000313" key="2">
    <source>
        <dbReference type="Proteomes" id="UP000177682"/>
    </source>
</evidence>
<dbReference type="SUPFAM" id="SSF89095">
    <property type="entry name" value="GatB/YqeY motif"/>
    <property type="match status" value="1"/>
</dbReference>
<dbReference type="AlphaFoldDB" id="A0A1F5PJT0"/>
<dbReference type="GO" id="GO:0016884">
    <property type="term" value="F:carbon-nitrogen ligase activity, with glutamine as amido-N-donor"/>
    <property type="evidence" value="ECO:0007669"/>
    <property type="project" value="InterPro"/>
</dbReference>
<dbReference type="InterPro" id="IPR003789">
    <property type="entry name" value="Asn/Gln_tRNA_amidoTrase-B-like"/>
</dbReference>
<dbReference type="InterPro" id="IPR023168">
    <property type="entry name" value="GatB_Yqey_C_2"/>
</dbReference>
<gene>
    <name evidence="1" type="ORF">A3E29_03800</name>
</gene>
<comment type="caution">
    <text evidence="1">The sequence shown here is derived from an EMBL/GenBank/DDBJ whole genome shotgun (WGS) entry which is preliminary data.</text>
</comment>
<evidence type="ECO:0008006" key="3">
    <source>
        <dbReference type="Google" id="ProtNLM"/>
    </source>
</evidence>
<dbReference type="InterPro" id="IPR042184">
    <property type="entry name" value="YqeY/Aim41_N"/>
</dbReference>
<reference evidence="1 2" key="1">
    <citation type="journal article" date="2016" name="Nat. Commun.">
        <title>Thousands of microbial genomes shed light on interconnected biogeochemical processes in an aquifer system.</title>
        <authorList>
            <person name="Anantharaman K."/>
            <person name="Brown C.T."/>
            <person name="Hug L.A."/>
            <person name="Sharon I."/>
            <person name="Castelle C.J."/>
            <person name="Probst A.J."/>
            <person name="Thomas B.C."/>
            <person name="Singh A."/>
            <person name="Wilkins M.J."/>
            <person name="Karaoz U."/>
            <person name="Brodie E.L."/>
            <person name="Williams K.H."/>
            <person name="Hubbard S.S."/>
            <person name="Banfield J.F."/>
        </authorList>
    </citation>
    <scope>NUCLEOTIDE SEQUENCE [LARGE SCALE GENOMIC DNA]</scope>
</reference>
<dbReference type="Proteomes" id="UP000177682">
    <property type="component" value="Unassembled WGS sequence"/>
</dbReference>
<protein>
    <recommendedName>
        <fullName evidence="3">Glutamyl-tRNA amidotransferase</fullName>
    </recommendedName>
</protein>
<dbReference type="PANTHER" id="PTHR28055">
    <property type="entry name" value="ALTERED INHERITANCE OF MITOCHONDRIA PROTEIN 41, MITOCHONDRIAL"/>
    <property type="match status" value="1"/>
</dbReference>
<dbReference type="Gene3D" id="1.10.1510.10">
    <property type="entry name" value="Uncharacterised protein YqeY/AIM41 PF09424, N-terminal domain"/>
    <property type="match status" value="1"/>
</dbReference>
<dbReference type="EMBL" id="MFEY01000007">
    <property type="protein sequence ID" value="OGE90198.1"/>
    <property type="molecule type" value="Genomic_DNA"/>
</dbReference>
<dbReference type="PANTHER" id="PTHR28055:SF1">
    <property type="entry name" value="ALTERED INHERITANCE OF MITOCHONDRIA PROTEIN 41, MITOCHONDRIAL"/>
    <property type="match status" value="1"/>
</dbReference>